<organism evidence="1 2">
    <name type="scientific">Mycena chlorophos</name>
    <name type="common">Agaric fungus</name>
    <name type="synonym">Agaricus chlorophos</name>
    <dbReference type="NCBI Taxonomy" id="658473"/>
    <lineage>
        <taxon>Eukaryota</taxon>
        <taxon>Fungi</taxon>
        <taxon>Dikarya</taxon>
        <taxon>Basidiomycota</taxon>
        <taxon>Agaricomycotina</taxon>
        <taxon>Agaricomycetes</taxon>
        <taxon>Agaricomycetidae</taxon>
        <taxon>Agaricales</taxon>
        <taxon>Marasmiineae</taxon>
        <taxon>Mycenaceae</taxon>
        <taxon>Mycena</taxon>
    </lineage>
</organism>
<keyword evidence="2" id="KW-1185">Reference proteome</keyword>
<evidence type="ECO:0000313" key="2">
    <source>
        <dbReference type="Proteomes" id="UP000613580"/>
    </source>
</evidence>
<gene>
    <name evidence="1" type="ORF">HMN09_00809900</name>
</gene>
<dbReference type="OrthoDB" id="3038505at2759"/>
<reference evidence="1" key="1">
    <citation type="submission" date="2020-05" db="EMBL/GenBank/DDBJ databases">
        <title>Mycena genomes resolve the evolution of fungal bioluminescence.</title>
        <authorList>
            <person name="Tsai I.J."/>
        </authorList>
    </citation>
    <scope>NUCLEOTIDE SEQUENCE</scope>
    <source>
        <strain evidence="1">110903Hualien_Pintung</strain>
    </source>
</reference>
<dbReference type="EMBL" id="JACAZE010000010">
    <property type="protein sequence ID" value="KAF7305567.1"/>
    <property type="molecule type" value="Genomic_DNA"/>
</dbReference>
<name>A0A8H6W5F7_MYCCL</name>
<accession>A0A8H6W5F7</accession>
<dbReference type="AlphaFoldDB" id="A0A8H6W5F7"/>
<dbReference type="Gene3D" id="2.60.120.260">
    <property type="entry name" value="Galactose-binding domain-like"/>
    <property type="match status" value="1"/>
</dbReference>
<protein>
    <submittedName>
        <fullName evidence="1">Uncharacterized protein</fullName>
    </submittedName>
</protein>
<comment type="caution">
    <text evidence="1">The sequence shown here is derived from an EMBL/GenBank/DDBJ whole genome shotgun (WGS) entry which is preliminary data.</text>
</comment>
<proteinExistence type="predicted"/>
<dbReference type="Proteomes" id="UP000613580">
    <property type="component" value="Unassembled WGS sequence"/>
</dbReference>
<evidence type="ECO:0000313" key="1">
    <source>
        <dbReference type="EMBL" id="KAF7305567.1"/>
    </source>
</evidence>
<sequence>MISVPLTAGTATAPITVNGAQGVVFAVQVTYHPDVNSGGDSLAGLLFSALVLYSDGSQDAIVSDGDWSGLLVRAVAPLPNNWQAPTFDDASWAAASVLGLYGIAPWNTGVSIPDPSGEHPASLCGNNTPFLVPAAARKSRKLAYSTRQDVILSAT</sequence>